<dbReference type="PANTHER" id="PTHR11795">
    <property type="entry name" value="BRANCHED-CHAIN AMINO ACID TRANSPORT SYSTEM PERMEASE PROTEIN LIVH"/>
    <property type="match status" value="1"/>
</dbReference>
<comment type="caution">
    <text evidence="10">The sequence shown here is derived from an EMBL/GenBank/DDBJ whole genome shotgun (WGS) entry which is preliminary data.</text>
</comment>
<comment type="subcellular location">
    <subcellularLocation>
        <location evidence="1">Cell membrane</location>
        <topology evidence="1">Multi-pass membrane protein</topology>
    </subcellularLocation>
</comment>
<proteinExistence type="inferred from homology"/>
<dbReference type="PANTHER" id="PTHR11795:SF451">
    <property type="entry name" value="ABC TRANSPORTER PERMEASE PROTEIN"/>
    <property type="match status" value="1"/>
</dbReference>
<feature type="non-terminal residue" evidence="10">
    <location>
        <position position="113"/>
    </location>
</feature>
<protein>
    <recommendedName>
        <fullName evidence="11">Branched-chain amino acid ABC transporter permease</fullName>
    </recommendedName>
</protein>
<evidence type="ECO:0008006" key="11">
    <source>
        <dbReference type="Google" id="ProtNLM"/>
    </source>
</evidence>
<keyword evidence="5" id="KW-0029">Amino-acid transport</keyword>
<dbReference type="Pfam" id="PF02653">
    <property type="entry name" value="BPD_transp_2"/>
    <property type="match status" value="1"/>
</dbReference>
<feature type="transmembrane region" description="Helical" evidence="9">
    <location>
        <begin position="7"/>
        <end position="29"/>
    </location>
</feature>
<gene>
    <name evidence="10" type="ORF">S06H3_20808</name>
</gene>
<keyword evidence="7 9" id="KW-0472">Membrane</keyword>
<keyword evidence="6 9" id="KW-1133">Transmembrane helix</keyword>
<dbReference type="InterPro" id="IPR001851">
    <property type="entry name" value="ABC_transp_permease"/>
</dbReference>
<comment type="similarity">
    <text evidence="8">Belongs to the binding-protein-dependent transport system permease family. LivHM subfamily.</text>
</comment>
<evidence type="ECO:0000256" key="1">
    <source>
        <dbReference type="ARBA" id="ARBA00004651"/>
    </source>
</evidence>
<name>X1K5U4_9ZZZZ</name>
<feature type="transmembrane region" description="Helical" evidence="9">
    <location>
        <begin position="91"/>
        <end position="112"/>
    </location>
</feature>
<evidence type="ECO:0000256" key="8">
    <source>
        <dbReference type="ARBA" id="ARBA00037998"/>
    </source>
</evidence>
<evidence type="ECO:0000256" key="4">
    <source>
        <dbReference type="ARBA" id="ARBA00022692"/>
    </source>
</evidence>
<feature type="transmembrane region" description="Helical" evidence="9">
    <location>
        <begin position="35"/>
        <end position="54"/>
    </location>
</feature>
<evidence type="ECO:0000256" key="3">
    <source>
        <dbReference type="ARBA" id="ARBA00022475"/>
    </source>
</evidence>
<reference evidence="10" key="1">
    <citation type="journal article" date="2014" name="Front. Microbiol.">
        <title>High frequency of phylogenetically diverse reductive dehalogenase-homologous genes in deep subseafloor sedimentary metagenomes.</title>
        <authorList>
            <person name="Kawai M."/>
            <person name="Futagami T."/>
            <person name="Toyoda A."/>
            <person name="Takaki Y."/>
            <person name="Nishi S."/>
            <person name="Hori S."/>
            <person name="Arai W."/>
            <person name="Tsubouchi T."/>
            <person name="Morono Y."/>
            <person name="Uchiyama I."/>
            <person name="Ito T."/>
            <person name="Fujiyama A."/>
            <person name="Inagaki F."/>
            <person name="Takami H."/>
        </authorList>
    </citation>
    <scope>NUCLEOTIDE SEQUENCE</scope>
    <source>
        <strain evidence="10">Expedition CK06-06</strain>
    </source>
</reference>
<evidence type="ECO:0000313" key="10">
    <source>
        <dbReference type="EMBL" id="GAI02402.1"/>
    </source>
</evidence>
<keyword evidence="4 9" id="KW-0812">Transmembrane</keyword>
<evidence type="ECO:0000256" key="2">
    <source>
        <dbReference type="ARBA" id="ARBA00022448"/>
    </source>
</evidence>
<accession>X1K5U4</accession>
<feature type="transmembrane region" description="Helical" evidence="9">
    <location>
        <begin position="61"/>
        <end position="79"/>
    </location>
</feature>
<keyword evidence="3" id="KW-1003">Cell membrane</keyword>
<dbReference type="EMBL" id="BARV01010830">
    <property type="protein sequence ID" value="GAI02402.1"/>
    <property type="molecule type" value="Genomic_DNA"/>
</dbReference>
<evidence type="ECO:0000256" key="9">
    <source>
        <dbReference type="SAM" id="Phobius"/>
    </source>
</evidence>
<evidence type="ECO:0000256" key="5">
    <source>
        <dbReference type="ARBA" id="ARBA00022970"/>
    </source>
</evidence>
<evidence type="ECO:0000256" key="6">
    <source>
        <dbReference type="ARBA" id="ARBA00022989"/>
    </source>
</evidence>
<evidence type="ECO:0000256" key="7">
    <source>
        <dbReference type="ARBA" id="ARBA00023136"/>
    </source>
</evidence>
<dbReference type="GO" id="GO:0006865">
    <property type="term" value="P:amino acid transport"/>
    <property type="evidence" value="ECO:0007669"/>
    <property type="project" value="UniProtKB-KW"/>
</dbReference>
<organism evidence="10">
    <name type="scientific">marine sediment metagenome</name>
    <dbReference type="NCBI Taxonomy" id="412755"/>
    <lineage>
        <taxon>unclassified sequences</taxon>
        <taxon>metagenomes</taxon>
        <taxon>ecological metagenomes</taxon>
    </lineage>
</organism>
<dbReference type="InterPro" id="IPR052157">
    <property type="entry name" value="BCAA_transport_permease"/>
</dbReference>
<sequence length="113" mass="12373">MAELLQLLITGLAVGMVYALIALGFVVVWKSSSVANLALGQLVLFSSWFTYGMLVQAKFPLWLAFPLVILFALALGWIIERFALRPLIAQPILSLITVTLGVAYFIEGVVTFI</sequence>
<dbReference type="AlphaFoldDB" id="X1K5U4"/>
<keyword evidence="2" id="KW-0813">Transport</keyword>
<dbReference type="GO" id="GO:0022857">
    <property type="term" value="F:transmembrane transporter activity"/>
    <property type="evidence" value="ECO:0007669"/>
    <property type="project" value="InterPro"/>
</dbReference>
<dbReference type="GO" id="GO:0005886">
    <property type="term" value="C:plasma membrane"/>
    <property type="evidence" value="ECO:0007669"/>
    <property type="project" value="UniProtKB-SubCell"/>
</dbReference>